<gene>
    <name evidence="1" type="ORF">E3T53_03740</name>
</gene>
<evidence type="ECO:0000313" key="1">
    <source>
        <dbReference type="EMBL" id="TFD81097.1"/>
    </source>
</evidence>
<dbReference type="OrthoDB" id="6841790at2"/>
<proteinExistence type="predicted"/>
<evidence type="ECO:0000313" key="2">
    <source>
        <dbReference type="Proteomes" id="UP000298218"/>
    </source>
</evidence>
<keyword evidence="2" id="KW-1185">Reference proteome</keyword>
<accession>A0A4Y8KWS7</accession>
<organism evidence="1 2">
    <name type="scientific">Cryobacterium psychrophilum</name>
    <dbReference type="NCBI Taxonomy" id="41988"/>
    <lineage>
        <taxon>Bacteria</taxon>
        <taxon>Bacillati</taxon>
        <taxon>Actinomycetota</taxon>
        <taxon>Actinomycetes</taxon>
        <taxon>Micrococcales</taxon>
        <taxon>Microbacteriaceae</taxon>
        <taxon>Cryobacterium</taxon>
    </lineage>
</organism>
<name>A0A4Y8KWS7_9MICO</name>
<evidence type="ECO:0008006" key="3">
    <source>
        <dbReference type="Google" id="ProtNLM"/>
    </source>
</evidence>
<dbReference type="AlphaFoldDB" id="A0A4Y8KWS7"/>
<dbReference type="EMBL" id="SOHQ01000012">
    <property type="protein sequence ID" value="TFD81097.1"/>
    <property type="molecule type" value="Genomic_DNA"/>
</dbReference>
<sequence length="222" mass="23482">MNQAVDEIDPTRLQKAVEAIAITPEAAAELVGGYRATFKAKFEREPESLEDKRRIAAKIIGRYSKLSAAGGAVTALPSVVPGVGTAVAVLGGGLADVAITLKLQIDMCMCLVELYEADLSNEDKKHLTFVLALAGSAEQMVMKGGKPVVQKIAQKLVYQYLKGPALITIKQLFKKAAITFTQKSMAKAFPLGIGVAFSGSTNYVLTTVVGKVAVAILAKDVK</sequence>
<reference evidence="1 2" key="1">
    <citation type="submission" date="2019-03" db="EMBL/GenBank/DDBJ databases">
        <title>Genomics of glacier-inhabiting Cryobacterium strains.</title>
        <authorList>
            <person name="Liu Q."/>
            <person name="Xin Y.-H."/>
        </authorList>
    </citation>
    <scope>NUCLEOTIDE SEQUENCE [LARGE SCALE GENOMIC DNA]</scope>
    <source>
        <strain evidence="1 2">CGMCC 1.4292</strain>
    </source>
</reference>
<comment type="caution">
    <text evidence="1">The sequence shown here is derived from an EMBL/GenBank/DDBJ whole genome shotgun (WGS) entry which is preliminary data.</text>
</comment>
<dbReference type="Proteomes" id="UP000298218">
    <property type="component" value="Unassembled WGS sequence"/>
</dbReference>
<protein>
    <recommendedName>
        <fullName evidence="3">EcsC family protein</fullName>
    </recommendedName>
</protein>